<feature type="compositionally biased region" description="Basic and acidic residues" evidence="1">
    <location>
        <begin position="121"/>
        <end position="137"/>
    </location>
</feature>
<accession>Q315X9</accession>
<gene>
    <name evidence="2" type="ordered locus">Dde_0466</name>
</gene>
<dbReference type="KEGG" id="dde:Dde_0466"/>
<keyword evidence="3" id="KW-1185">Reference proteome</keyword>
<dbReference type="HOGENOM" id="CLU_1861931_0_0_7"/>
<dbReference type="AlphaFoldDB" id="Q315X9"/>
<evidence type="ECO:0000313" key="3">
    <source>
        <dbReference type="Proteomes" id="UP000002710"/>
    </source>
</evidence>
<feature type="region of interest" description="Disordered" evidence="1">
    <location>
        <begin position="101"/>
        <end position="137"/>
    </location>
</feature>
<dbReference type="Proteomes" id="UP000002710">
    <property type="component" value="Chromosome"/>
</dbReference>
<organism evidence="2 3">
    <name type="scientific">Oleidesulfovibrio alaskensis (strain ATCC BAA-1058 / DSM 17464 / G20)</name>
    <name type="common">Desulfovibrio alaskensis</name>
    <dbReference type="NCBI Taxonomy" id="207559"/>
    <lineage>
        <taxon>Bacteria</taxon>
        <taxon>Pseudomonadati</taxon>
        <taxon>Thermodesulfobacteriota</taxon>
        <taxon>Desulfovibrionia</taxon>
        <taxon>Desulfovibrionales</taxon>
        <taxon>Desulfovibrionaceae</taxon>
        <taxon>Oleidesulfovibrio</taxon>
    </lineage>
</organism>
<evidence type="ECO:0000313" key="2">
    <source>
        <dbReference type="EMBL" id="ABB37267.1"/>
    </source>
</evidence>
<protein>
    <submittedName>
        <fullName evidence="2">Uncharacterized protein</fullName>
    </submittedName>
</protein>
<reference evidence="2 3" key="1">
    <citation type="journal article" date="2011" name="J. Bacteriol.">
        <title>Complete genome sequence and updated annotation of Desulfovibrio alaskensis G20.</title>
        <authorList>
            <person name="Hauser L.J."/>
            <person name="Land M.L."/>
            <person name="Brown S.D."/>
            <person name="Larimer F."/>
            <person name="Keller K.L."/>
            <person name="Rapp-Giles B.J."/>
            <person name="Price M.N."/>
            <person name="Lin M."/>
            <person name="Bruce D.C."/>
            <person name="Detter J.C."/>
            <person name="Tapia R."/>
            <person name="Han C.S."/>
            <person name="Goodwin L.A."/>
            <person name="Cheng J.F."/>
            <person name="Pitluck S."/>
            <person name="Copeland A."/>
            <person name="Lucas S."/>
            <person name="Nolan M."/>
            <person name="Lapidus A.L."/>
            <person name="Palumbo A.V."/>
            <person name="Wall J.D."/>
        </authorList>
    </citation>
    <scope>NUCLEOTIDE SEQUENCE [LARGE SCALE GENOMIC DNA]</scope>
    <source>
        <strain evidence="3">ATCC BAA 1058 / DSM 17464 / G20</strain>
    </source>
</reference>
<dbReference type="STRING" id="207559.Dde_0466"/>
<dbReference type="EMBL" id="CP000112">
    <property type="protein sequence ID" value="ABB37267.1"/>
    <property type="molecule type" value="Genomic_DNA"/>
</dbReference>
<evidence type="ECO:0000256" key="1">
    <source>
        <dbReference type="SAM" id="MobiDB-lite"/>
    </source>
</evidence>
<name>Q315X9_OLEA2</name>
<sequence>MRGGSGFSRPFRLTLYDPDPRRCRATADMLRRELGRHVFRDLRGGVVSANVTEVACYLAIARQGYADSVPVLELDGVPLSRCLVLEPPHVRSFAAWLEQQAQKEDRGGSQPPYLQHCGGRFPDRSQESELIFPEDKP</sequence>
<proteinExistence type="predicted"/>